<feature type="binding site" evidence="6">
    <location>
        <position position="204"/>
    </location>
    <ligand>
        <name>NAD(+)</name>
        <dbReference type="ChEBI" id="CHEBI:57540"/>
    </ligand>
</feature>
<dbReference type="Gene3D" id="3.40.50.10330">
    <property type="entry name" value="Probable inorganic polyphosphate/atp-NAD kinase, domain 1"/>
    <property type="match status" value="1"/>
</dbReference>
<protein>
    <recommendedName>
        <fullName evidence="6">NAD kinase</fullName>
        <ecNumber evidence="6">2.7.1.23</ecNumber>
    </recommendedName>
    <alternativeName>
        <fullName evidence="6">ATP-dependent NAD kinase</fullName>
    </alternativeName>
</protein>
<dbReference type="InterPro" id="IPR016064">
    <property type="entry name" value="NAD/diacylglycerol_kinase_sf"/>
</dbReference>
<dbReference type="GO" id="GO:0005737">
    <property type="term" value="C:cytoplasm"/>
    <property type="evidence" value="ECO:0007669"/>
    <property type="project" value="UniProtKB-SubCell"/>
</dbReference>
<gene>
    <name evidence="6" type="primary">nadK</name>
    <name evidence="7" type="ORF">OM076_39800</name>
</gene>
<comment type="function">
    <text evidence="6">Involved in the regulation of the intracellular balance of NAD and NADP, and is a key enzyme in the biosynthesis of NADP. Catalyzes specifically the phosphorylation on 2'-hydroxyl of the adenosine moiety of NAD to yield NADP.</text>
</comment>
<keyword evidence="2 6" id="KW-0418">Kinase</keyword>
<comment type="subcellular location">
    <subcellularLocation>
        <location evidence="6">Cytoplasm</location>
    </subcellularLocation>
</comment>
<dbReference type="PANTHER" id="PTHR20275:SF0">
    <property type="entry name" value="NAD KINASE"/>
    <property type="match status" value="1"/>
</dbReference>
<evidence type="ECO:0000256" key="2">
    <source>
        <dbReference type="ARBA" id="ARBA00022777"/>
    </source>
</evidence>
<dbReference type="Pfam" id="PF01513">
    <property type="entry name" value="NAD_kinase"/>
    <property type="match status" value="1"/>
</dbReference>
<keyword evidence="6" id="KW-0963">Cytoplasm</keyword>
<evidence type="ECO:0000313" key="8">
    <source>
        <dbReference type="Proteomes" id="UP001149140"/>
    </source>
</evidence>
<keyword evidence="1 6" id="KW-0808">Transferase</keyword>
<evidence type="ECO:0000256" key="4">
    <source>
        <dbReference type="ARBA" id="ARBA00023027"/>
    </source>
</evidence>
<feature type="active site" description="Proton acceptor" evidence="6">
    <location>
        <position position="70"/>
    </location>
</feature>
<dbReference type="SUPFAM" id="SSF111331">
    <property type="entry name" value="NAD kinase/diacylglycerol kinase-like"/>
    <property type="match status" value="1"/>
</dbReference>
<evidence type="ECO:0000256" key="3">
    <source>
        <dbReference type="ARBA" id="ARBA00022857"/>
    </source>
</evidence>
<dbReference type="GO" id="GO:0006741">
    <property type="term" value="P:NADP+ biosynthetic process"/>
    <property type="evidence" value="ECO:0007669"/>
    <property type="project" value="UniProtKB-UniRule"/>
</dbReference>
<dbReference type="InterPro" id="IPR017438">
    <property type="entry name" value="ATP-NAD_kinase_N"/>
</dbReference>
<dbReference type="GO" id="GO:0051287">
    <property type="term" value="F:NAD binding"/>
    <property type="evidence" value="ECO:0007669"/>
    <property type="project" value="UniProtKB-ARBA"/>
</dbReference>
<comment type="caution">
    <text evidence="7">The sequence shown here is derived from an EMBL/GenBank/DDBJ whole genome shotgun (WGS) entry which is preliminary data.</text>
</comment>
<dbReference type="EMBL" id="JAPDOD010000066">
    <property type="protein sequence ID" value="MDA0166477.1"/>
    <property type="molecule type" value="Genomic_DNA"/>
</dbReference>
<dbReference type="Pfam" id="PF20143">
    <property type="entry name" value="NAD_kinase_C"/>
    <property type="match status" value="1"/>
</dbReference>
<name>A0A9X3N4F2_9ACTN</name>
<evidence type="ECO:0000256" key="6">
    <source>
        <dbReference type="HAMAP-Rule" id="MF_00361"/>
    </source>
</evidence>
<keyword evidence="6" id="KW-0067">ATP-binding</keyword>
<dbReference type="Gene3D" id="2.60.200.30">
    <property type="entry name" value="Probable inorganic polyphosphate/atp-NAD kinase, domain 2"/>
    <property type="match status" value="1"/>
</dbReference>
<dbReference type="PANTHER" id="PTHR20275">
    <property type="entry name" value="NAD KINASE"/>
    <property type="match status" value="1"/>
</dbReference>
<keyword evidence="6" id="KW-0547">Nucleotide-binding</keyword>
<organism evidence="7 8">
    <name type="scientific">Solirubrobacter ginsenosidimutans</name>
    <dbReference type="NCBI Taxonomy" id="490573"/>
    <lineage>
        <taxon>Bacteria</taxon>
        <taxon>Bacillati</taxon>
        <taxon>Actinomycetota</taxon>
        <taxon>Thermoleophilia</taxon>
        <taxon>Solirubrobacterales</taxon>
        <taxon>Solirubrobacteraceae</taxon>
        <taxon>Solirubrobacter</taxon>
    </lineage>
</organism>
<proteinExistence type="inferred from homology"/>
<evidence type="ECO:0000313" key="7">
    <source>
        <dbReference type="EMBL" id="MDA0166477.1"/>
    </source>
</evidence>
<comment type="catalytic activity">
    <reaction evidence="5 6">
        <text>NAD(+) + ATP = ADP + NADP(+) + H(+)</text>
        <dbReference type="Rhea" id="RHEA:18629"/>
        <dbReference type="ChEBI" id="CHEBI:15378"/>
        <dbReference type="ChEBI" id="CHEBI:30616"/>
        <dbReference type="ChEBI" id="CHEBI:57540"/>
        <dbReference type="ChEBI" id="CHEBI:58349"/>
        <dbReference type="ChEBI" id="CHEBI:456216"/>
        <dbReference type="EC" id="2.7.1.23"/>
    </reaction>
</comment>
<evidence type="ECO:0000256" key="5">
    <source>
        <dbReference type="ARBA" id="ARBA00047925"/>
    </source>
</evidence>
<comment type="cofactor">
    <cofactor evidence="6">
        <name>a divalent metal cation</name>
        <dbReference type="ChEBI" id="CHEBI:60240"/>
    </cofactor>
</comment>
<accession>A0A9X3N4F2</accession>
<dbReference type="GO" id="GO:0019674">
    <property type="term" value="P:NAD+ metabolic process"/>
    <property type="evidence" value="ECO:0007669"/>
    <property type="project" value="InterPro"/>
</dbReference>
<feature type="binding site" evidence="6">
    <location>
        <position position="150"/>
    </location>
    <ligand>
        <name>NAD(+)</name>
        <dbReference type="ChEBI" id="CHEBI:57540"/>
    </ligand>
</feature>
<feature type="binding site" evidence="6">
    <location>
        <begin position="139"/>
        <end position="140"/>
    </location>
    <ligand>
        <name>NAD(+)</name>
        <dbReference type="ChEBI" id="CHEBI:57540"/>
    </ligand>
</feature>
<dbReference type="AlphaFoldDB" id="A0A9X3N4F2"/>
<dbReference type="HAMAP" id="MF_00361">
    <property type="entry name" value="NAD_kinase"/>
    <property type="match status" value="1"/>
</dbReference>
<feature type="binding site" evidence="6">
    <location>
        <position position="169"/>
    </location>
    <ligand>
        <name>NAD(+)</name>
        <dbReference type="ChEBI" id="CHEBI:57540"/>
    </ligand>
</feature>
<dbReference type="RefSeq" id="WP_270045735.1">
    <property type="nucleotide sequence ID" value="NZ_JAPDOD010000066.1"/>
</dbReference>
<dbReference type="EC" id="2.7.1.23" evidence="6"/>
<keyword evidence="8" id="KW-1185">Reference proteome</keyword>
<comment type="similarity">
    <text evidence="6">Belongs to the NAD kinase family.</text>
</comment>
<keyword evidence="4 6" id="KW-0520">NAD</keyword>
<feature type="binding site" evidence="6">
    <location>
        <position position="167"/>
    </location>
    <ligand>
        <name>NAD(+)</name>
        <dbReference type="ChEBI" id="CHEBI:57540"/>
    </ligand>
</feature>
<evidence type="ECO:0000256" key="1">
    <source>
        <dbReference type="ARBA" id="ARBA00022679"/>
    </source>
</evidence>
<dbReference type="InterPro" id="IPR017437">
    <property type="entry name" value="ATP-NAD_kinase_PpnK-typ_C"/>
</dbReference>
<keyword evidence="3 6" id="KW-0521">NADP</keyword>
<dbReference type="Proteomes" id="UP001149140">
    <property type="component" value="Unassembled WGS sequence"/>
</dbReference>
<sequence>MSVAAVITHRRPGETTEAVRTLIEIARSRRVTLHFTEDEAAKHGIELAPFLEIVPELGDAVDLCIVLGGDGTILTALRRYAGTGVPVFAVNYGEVGFLATIDPNGLAEDFARAFAGEFDTIELPTISVGRPDGTWSALNDISVHRKAGLRVADLAYALAGEEIGRVRCDGLVISTPQGSTGYNLANGGPVLAWGVKGYVVSFIAPHSLTARSLVVAPDDELTINNASREEAVEVHVDGRPTLELKPGEDIHIEFGQSYGTLAQIPGASFYHRLRERFGRLAR</sequence>
<feature type="binding site" evidence="6">
    <location>
        <begin position="70"/>
        <end position="71"/>
    </location>
    <ligand>
        <name>NAD(+)</name>
        <dbReference type="ChEBI" id="CHEBI:57540"/>
    </ligand>
</feature>
<dbReference type="GO" id="GO:0003951">
    <property type="term" value="F:NAD+ kinase activity"/>
    <property type="evidence" value="ECO:0007669"/>
    <property type="project" value="UniProtKB-UniRule"/>
</dbReference>
<dbReference type="GO" id="GO:0005524">
    <property type="term" value="F:ATP binding"/>
    <property type="evidence" value="ECO:0007669"/>
    <property type="project" value="UniProtKB-KW"/>
</dbReference>
<dbReference type="GO" id="GO:0046872">
    <property type="term" value="F:metal ion binding"/>
    <property type="evidence" value="ECO:0007669"/>
    <property type="project" value="UniProtKB-UniRule"/>
</dbReference>
<comment type="caution">
    <text evidence="6">Lacks conserved residue(s) required for the propagation of feature annotation.</text>
</comment>
<dbReference type="InterPro" id="IPR002504">
    <property type="entry name" value="NADK"/>
</dbReference>
<reference evidence="7" key="1">
    <citation type="submission" date="2022-10" db="EMBL/GenBank/DDBJ databases">
        <title>The WGS of Solirubrobacter ginsenosidimutans DSM 21036.</title>
        <authorList>
            <person name="Jiang Z."/>
        </authorList>
    </citation>
    <scope>NUCLEOTIDE SEQUENCE</scope>
    <source>
        <strain evidence="7">DSM 21036</strain>
    </source>
</reference>